<dbReference type="AlphaFoldDB" id="A0A0F6YIK2"/>
<dbReference type="STRING" id="927083.DB32_003350"/>
<gene>
    <name evidence="2" type="ORF">DB32_003350</name>
</gene>
<dbReference type="PROSITE" id="PS51257">
    <property type="entry name" value="PROKAR_LIPOPROTEIN"/>
    <property type="match status" value="1"/>
</dbReference>
<evidence type="ECO:0000313" key="2">
    <source>
        <dbReference type="EMBL" id="AKF06201.1"/>
    </source>
</evidence>
<proteinExistence type="predicted"/>
<evidence type="ECO:0000313" key="3">
    <source>
        <dbReference type="Proteomes" id="UP000034883"/>
    </source>
</evidence>
<protein>
    <recommendedName>
        <fullName evidence="1">SnoaL-like domain-containing protein</fullName>
    </recommendedName>
</protein>
<feature type="domain" description="SnoaL-like" evidence="1">
    <location>
        <begin position="53"/>
        <end position="164"/>
    </location>
</feature>
<dbReference type="InterPro" id="IPR037401">
    <property type="entry name" value="SnoaL-like"/>
</dbReference>
<dbReference type="RefSeq" id="WP_240481212.1">
    <property type="nucleotide sequence ID" value="NZ_CP011125.1"/>
</dbReference>
<dbReference type="InterPro" id="IPR032710">
    <property type="entry name" value="NTF2-like_dom_sf"/>
</dbReference>
<keyword evidence="3" id="KW-1185">Reference proteome</keyword>
<accession>A0A0F6YIK2</accession>
<reference evidence="2 3" key="1">
    <citation type="submission" date="2015-03" db="EMBL/GenBank/DDBJ databases">
        <title>Genome assembly of Sandaracinus amylolyticus DSM 53668.</title>
        <authorList>
            <person name="Sharma G."/>
            <person name="Subramanian S."/>
        </authorList>
    </citation>
    <scope>NUCLEOTIDE SEQUENCE [LARGE SCALE GENOMIC DNA]</scope>
    <source>
        <strain evidence="2 3">DSM 53668</strain>
    </source>
</reference>
<dbReference type="EMBL" id="CP011125">
    <property type="protein sequence ID" value="AKF06201.1"/>
    <property type="molecule type" value="Genomic_DNA"/>
</dbReference>
<evidence type="ECO:0000259" key="1">
    <source>
        <dbReference type="Pfam" id="PF13474"/>
    </source>
</evidence>
<dbReference type="Proteomes" id="UP000034883">
    <property type="component" value="Chromosome"/>
</dbReference>
<dbReference type="SUPFAM" id="SSF54427">
    <property type="entry name" value="NTF2-like"/>
    <property type="match status" value="1"/>
</dbReference>
<name>A0A0F6YIK2_9BACT</name>
<organism evidence="2 3">
    <name type="scientific">Sandaracinus amylolyticus</name>
    <dbReference type="NCBI Taxonomy" id="927083"/>
    <lineage>
        <taxon>Bacteria</taxon>
        <taxon>Pseudomonadati</taxon>
        <taxon>Myxococcota</taxon>
        <taxon>Polyangia</taxon>
        <taxon>Polyangiales</taxon>
        <taxon>Sandaracinaceae</taxon>
        <taxon>Sandaracinus</taxon>
    </lineage>
</organism>
<dbReference type="Gene3D" id="3.10.450.50">
    <property type="match status" value="1"/>
</dbReference>
<sequence length="190" mass="21383">MHKPTPRDHMTRAWYEARLMRSLLVLSVLVLGACASCPRPVVHDASADERAAIDAVMDDWHDAAASSDEARYFAHLTDDAIFLGTDATERWNPQQFREYAHPAFEAGRGWRMRAVRRDVLVRGDVAWLDEDLETVNLGPARGSAVLLRGEDGRWRIAHYDLAITVPNERFAEVRDLLRAPAPEQPSSAEP</sequence>
<dbReference type="KEGG" id="samy:DB32_003350"/>
<dbReference type="Pfam" id="PF13474">
    <property type="entry name" value="SnoaL_3"/>
    <property type="match status" value="1"/>
</dbReference>